<gene>
    <name evidence="6" type="primary">LOC127359150</name>
</gene>
<dbReference type="Gene3D" id="1.10.1450.10">
    <property type="entry name" value="Tetraspanin"/>
    <property type="match status" value="1"/>
</dbReference>
<protein>
    <recommendedName>
        <fullName evidence="8">Tetraspanin</fullName>
    </recommendedName>
</protein>
<feature type="transmembrane region" description="Helical" evidence="5">
    <location>
        <begin position="6"/>
        <end position="25"/>
    </location>
</feature>
<evidence type="ECO:0008006" key="8">
    <source>
        <dbReference type="Google" id="ProtNLM"/>
    </source>
</evidence>
<evidence type="ECO:0000256" key="1">
    <source>
        <dbReference type="ARBA" id="ARBA00004141"/>
    </source>
</evidence>
<keyword evidence="7" id="KW-1185">Reference proteome</keyword>
<dbReference type="SUPFAM" id="SSF48652">
    <property type="entry name" value="Tetraspanin"/>
    <property type="match status" value="1"/>
</dbReference>
<evidence type="ECO:0000256" key="4">
    <source>
        <dbReference type="ARBA" id="ARBA00023136"/>
    </source>
</evidence>
<dbReference type="GeneTree" id="ENSGT00940000174996"/>
<keyword evidence="4 5" id="KW-0472">Membrane</keyword>
<proteinExistence type="predicted"/>
<dbReference type="AlphaFoldDB" id="A0A8P4KKU2"/>
<accession>A0A8P4KKU2</accession>
<dbReference type="InterPro" id="IPR018499">
    <property type="entry name" value="Tetraspanin/Peripherin"/>
</dbReference>
<reference evidence="6" key="1">
    <citation type="submission" date="2025-08" db="UniProtKB">
        <authorList>
            <consortium name="Ensembl"/>
        </authorList>
    </citation>
    <scope>IDENTIFICATION</scope>
</reference>
<keyword evidence="2 5" id="KW-0812">Transmembrane</keyword>
<dbReference type="Pfam" id="PF00335">
    <property type="entry name" value="Tetraspanin"/>
    <property type="match status" value="1"/>
</dbReference>
<evidence type="ECO:0000313" key="7">
    <source>
        <dbReference type="Proteomes" id="UP000694389"/>
    </source>
</evidence>
<organism evidence="6 7">
    <name type="scientific">Dicentrarchus labrax</name>
    <name type="common">European seabass</name>
    <name type="synonym">Morone labrax</name>
    <dbReference type="NCBI Taxonomy" id="13489"/>
    <lineage>
        <taxon>Eukaryota</taxon>
        <taxon>Metazoa</taxon>
        <taxon>Chordata</taxon>
        <taxon>Craniata</taxon>
        <taxon>Vertebrata</taxon>
        <taxon>Euteleostomi</taxon>
        <taxon>Actinopterygii</taxon>
        <taxon>Neopterygii</taxon>
        <taxon>Teleostei</taxon>
        <taxon>Neoteleostei</taxon>
        <taxon>Acanthomorphata</taxon>
        <taxon>Eupercaria</taxon>
        <taxon>Moronidae</taxon>
        <taxon>Dicentrarchus</taxon>
    </lineage>
</organism>
<dbReference type="GO" id="GO:0016020">
    <property type="term" value="C:membrane"/>
    <property type="evidence" value="ECO:0007669"/>
    <property type="project" value="UniProtKB-SubCell"/>
</dbReference>
<dbReference type="InterPro" id="IPR008952">
    <property type="entry name" value="Tetraspanin_EC2_sf"/>
</dbReference>
<evidence type="ECO:0000256" key="2">
    <source>
        <dbReference type="ARBA" id="ARBA00022692"/>
    </source>
</evidence>
<feature type="transmembrane region" description="Helical" evidence="5">
    <location>
        <begin position="45"/>
        <end position="64"/>
    </location>
</feature>
<dbReference type="Ensembl" id="ENSDLAT00005080356.1">
    <property type="protein sequence ID" value="ENSDLAP00005073490.1"/>
    <property type="gene ID" value="ENSDLAG00005025284.2"/>
</dbReference>
<evidence type="ECO:0000256" key="3">
    <source>
        <dbReference type="ARBA" id="ARBA00022989"/>
    </source>
</evidence>
<feature type="transmembrane region" description="Helical" evidence="5">
    <location>
        <begin position="70"/>
        <end position="95"/>
    </location>
</feature>
<keyword evidence="3 5" id="KW-1133">Transmembrane helix</keyword>
<name>A0A8P4KKU2_DICLA</name>
<reference evidence="6" key="2">
    <citation type="submission" date="2025-09" db="UniProtKB">
        <authorList>
            <consortium name="Ensembl"/>
        </authorList>
    </citation>
    <scope>IDENTIFICATION</scope>
</reference>
<evidence type="ECO:0000256" key="5">
    <source>
        <dbReference type="SAM" id="Phobius"/>
    </source>
</evidence>
<dbReference type="Proteomes" id="UP000694389">
    <property type="component" value="Unassembled WGS sequence"/>
</dbReference>
<evidence type="ECO:0000313" key="6">
    <source>
        <dbReference type="Ensembl" id="ENSDLAP00005073490.1"/>
    </source>
</evidence>
<comment type="subcellular location">
    <subcellularLocation>
        <location evidence="1">Membrane</location>
        <topology evidence="1">Multi-pass membrane protein</topology>
    </subcellularLocation>
</comment>
<sequence length="258" mass="28521">MEYTPSAQKVISEIISALLLALTLFGHGYHYEHDEIENMLVGIRVMYFFSIFPLFLAIMGVYGACAEKQWALIVFAVGMILSSLFVFASSIRALTFLPLMTKEMKTQYLELLPLANASESTLDNLKETETEWHCCGVFQGYLDWGYNISESCLCAEEPINPCVEAPSNSSLFEHRVDDTPIMIYKEPCAPLIIHMVGITGNITLVVALGFSLLWALSAALCIAILCQLNRKEDVPAVVYSAEAKAGNYSALADSAEYT</sequence>
<feature type="transmembrane region" description="Helical" evidence="5">
    <location>
        <begin position="202"/>
        <end position="225"/>
    </location>
</feature>